<dbReference type="Gene3D" id="2.60.200.20">
    <property type="match status" value="1"/>
</dbReference>
<proteinExistence type="predicted"/>
<dbReference type="AlphaFoldDB" id="H1Y6V0"/>
<dbReference type="HOGENOM" id="CLU_1160052_0_0_10"/>
<organism evidence="3 4">
    <name type="scientific">Mucilaginibacter paludis DSM 18603</name>
    <dbReference type="NCBI Taxonomy" id="714943"/>
    <lineage>
        <taxon>Bacteria</taxon>
        <taxon>Pseudomonadati</taxon>
        <taxon>Bacteroidota</taxon>
        <taxon>Sphingobacteriia</taxon>
        <taxon>Sphingobacteriales</taxon>
        <taxon>Sphingobacteriaceae</taxon>
        <taxon>Mucilaginibacter</taxon>
    </lineage>
</organism>
<dbReference type="STRING" id="714943.Mucpa_4267"/>
<protein>
    <recommendedName>
        <fullName evidence="2">FHA domain-containing protein</fullName>
    </recommendedName>
</protein>
<reference evidence="3" key="1">
    <citation type="submission" date="2011-09" db="EMBL/GenBank/DDBJ databases">
        <title>The permanent draft genome of Mucilaginibacter paludis DSM 18603.</title>
        <authorList>
            <consortium name="US DOE Joint Genome Institute (JGI-PGF)"/>
            <person name="Lucas S."/>
            <person name="Han J."/>
            <person name="Lapidus A."/>
            <person name="Bruce D."/>
            <person name="Goodwin L."/>
            <person name="Pitluck S."/>
            <person name="Peters L."/>
            <person name="Kyrpides N."/>
            <person name="Mavromatis K."/>
            <person name="Ivanova N."/>
            <person name="Mikhailova N."/>
            <person name="Held B."/>
            <person name="Detter J.C."/>
            <person name="Tapia R."/>
            <person name="Han C."/>
            <person name="Land M."/>
            <person name="Hauser L."/>
            <person name="Markowitz V."/>
            <person name="Cheng J.-F."/>
            <person name="Hugenholtz P."/>
            <person name="Woyke T."/>
            <person name="Wu D."/>
            <person name="Tindall B."/>
            <person name="Brambilla E."/>
            <person name="Klenk H.-P."/>
            <person name="Eisen J.A."/>
        </authorList>
    </citation>
    <scope>NUCLEOTIDE SEQUENCE [LARGE SCALE GENOMIC DNA]</scope>
    <source>
        <strain evidence="3">DSM 18603</strain>
    </source>
</reference>
<feature type="compositionally biased region" description="Polar residues" evidence="1">
    <location>
        <begin position="68"/>
        <end position="82"/>
    </location>
</feature>
<feature type="region of interest" description="Disordered" evidence="1">
    <location>
        <begin position="63"/>
        <end position="84"/>
    </location>
</feature>
<dbReference type="EMBL" id="CM001403">
    <property type="protein sequence ID" value="EHQ28357.1"/>
    <property type="molecule type" value="Genomic_DNA"/>
</dbReference>
<dbReference type="InterPro" id="IPR000253">
    <property type="entry name" value="FHA_dom"/>
</dbReference>
<dbReference type="RefSeq" id="WP_008509143.1">
    <property type="nucleotide sequence ID" value="NZ_CM001403.1"/>
</dbReference>
<dbReference type="InterPro" id="IPR008984">
    <property type="entry name" value="SMAD_FHA_dom_sf"/>
</dbReference>
<evidence type="ECO:0000313" key="4">
    <source>
        <dbReference type="Proteomes" id="UP000002774"/>
    </source>
</evidence>
<keyword evidence="4" id="KW-1185">Reference proteome</keyword>
<dbReference type="eggNOG" id="COG1716">
    <property type="taxonomic scope" value="Bacteria"/>
</dbReference>
<gene>
    <name evidence="3" type="ORF">Mucpa_4267</name>
</gene>
<feature type="domain" description="FHA" evidence="2">
    <location>
        <begin position="137"/>
        <end position="189"/>
    </location>
</feature>
<evidence type="ECO:0000313" key="3">
    <source>
        <dbReference type="EMBL" id="EHQ28357.1"/>
    </source>
</evidence>
<name>H1Y6V0_9SPHI</name>
<evidence type="ECO:0000256" key="1">
    <source>
        <dbReference type="SAM" id="MobiDB-lite"/>
    </source>
</evidence>
<dbReference type="SUPFAM" id="SSF49879">
    <property type="entry name" value="SMAD/FHA domain"/>
    <property type="match status" value="1"/>
</dbReference>
<dbReference type="OrthoDB" id="9815925at2"/>
<sequence>MSETIKCLDCTADIDTDSCYCDQCGKEIFLCETCAQPGNQKFCEFDGGVLAPAKQRLRPVGTLHPAGTTVNSPSFDISTGTDTPPPLPAMPVLNSPPPPAPLRDLNTPSPIAVEPVVPGLKLTNNNLNITLDIQPGDVLGRNTGAYAEQLKNFSAISGKHLVFKFEPATGWAFQDVGSTNGTKYAKSNISWNQVGKCTPGEWIRMEDEAFLLMANIEFALKIEQPFKPGTSASNTTQRI</sequence>
<accession>H1Y6V0</accession>
<dbReference type="PROSITE" id="PS50006">
    <property type="entry name" value="FHA_DOMAIN"/>
    <property type="match status" value="1"/>
</dbReference>
<dbReference type="Proteomes" id="UP000002774">
    <property type="component" value="Chromosome"/>
</dbReference>
<evidence type="ECO:0000259" key="2">
    <source>
        <dbReference type="PROSITE" id="PS50006"/>
    </source>
</evidence>